<comment type="catalytic activity">
    <reaction evidence="11">
        <text>ATP + H2O = ADP + phosphate + H(+)</text>
        <dbReference type="Rhea" id="RHEA:13065"/>
        <dbReference type="ChEBI" id="CHEBI:15377"/>
        <dbReference type="ChEBI" id="CHEBI:15378"/>
        <dbReference type="ChEBI" id="CHEBI:30616"/>
        <dbReference type="ChEBI" id="CHEBI:43474"/>
        <dbReference type="ChEBI" id="CHEBI:456216"/>
    </reaction>
</comment>
<dbReference type="InterPro" id="IPR002464">
    <property type="entry name" value="DNA/RNA_helicase_DEAH_CS"/>
</dbReference>
<dbReference type="GO" id="GO:0000724">
    <property type="term" value="P:double-strand break repair via homologous recombination"/>
    <property type="evidence" value="ECO:0007669"/>
    <property type="project" value="TreeGrafter"/>
</dbReference>
<keyword evidence="4 11" id="KW-0378">Hydrolase</keyword>
<dbReference type="InterPro" id="IPR014001">
    <property type="entry name" value="Helicase_ATP-bd"/>
</dbReference>
<reference evidence="15" key="2">
    <citation type="submission" date="2024-10" db="UniProtKB">
        <authorList>
            <consortium name="EnsemblProtists"/>
        </authorList>
    </citation>
    <scope>IDENTIFICATION</scope>
</reference>
<comment type="subcellular location">
    <subcellularLocation>
        <location evidence="1 11">Nucleus</location>
    </subcellularLocation>
</comment>
<dbReference type="GO" id="GO:0043138">
    <property type="term" value="F:3'-5' DNA helicase activity"/>
    <property type="evidence" value="ECO:0007669"/>
    <property type="project" value="UniProtKB-EC"/>
</dbReference>
<evidence type="ECO:0000256" key="5">
    <source>
        <dbReference type="ARBA" id="ARBA00022806"/>
    </source>
</evidence>
<dbReference type="SUPFAM" id="SSF52540">
    <property type="entry name" value="P-loop containing nucleoside triphosphate hydrolases"/>
    <property type="match status" value="1"/>
</dbReference>
<dbReference type="SMART" id="SM00487">
    <property type="entry name" value="DEXDc"/>
    <property type="match status" value="1"/>
</dbReference>
<dbReference type="PANTHER" id="PTHR13710">
    <property type="entry name" value="DNA HELICASE RECQ FAMILY MEMBER"/>
    <property type="match status" value="1"/>
</dbReference>
<dbReference type="PROSITE" id="PS00690">
    <property type="entry name" value="DEAH_ATP_HELICASE"/>
    <property type="match status" value="1"/>
</dbReference>
<dbReference type="PROSITE" id="PS51192">
    <property type="entry name" value="HELICASE_ATP_BIND_1"/>
    <property type="match status" value="1"/>
</dbReference>
<proteinExistence type="inferred from homology"/>
<dbReference type="GO" id="GO:0016787">
    <property type="term" value="F:hydrolase activity"/>
    <property type="evidence" value="ECO:0007669"/>
    <property type="project" value="UniProtKB-KW"/>
</dbReference>
<dbReference type="FunFam" id="3.40.50.300:FF:001389">
    <property type="entry name" value="ATP-dependent DNA helicase RecQ"/>
    <property type="match status" value="1"/>
</dbReference>
<keyword evidence="7" id="KW-0238">DNA-binding</keyword>
<dbReference type="Proteomes" id="UP000013827">
    <property type="component" value="Unassembled WGS sequence"/>
</dbReference>
<dbReference type="EC" id="5.6.2.4" evidence="11"/>
<dbReference type="AlphaFoldDB" id="A0A0D3IMH4"/>
<evidence type="ECO:0000256" key="10">
    <source>
        <dbReference type="ARBA" id="ARBA00034617"/>
    </source>
</evidence>
<evidence type="ECO:0000256" key="1">
    <source>
        <dbReference type="ARBA" id="ARBA00004123"/>
    </source>
</evidence>
<organism evidence="15 16">
    <name type="scientific">Emiliania huxleyi (strain CCMP1516)</name>
    <dbReference type="NCBI Taxonomy" id="280463"/>
    <lineage>
        <taxon>Eukaryota</taxon>
        <taxon>Haptista</taxon>
        <taxon>Haptophyta</taxon>
        <taxon>Prymnesiophyceae</taxon>
        <taxon>Isochrysidales</taxon>
        <taxon>Noelaerhabdaceae</taxon>
        <taxon>Emiliania</taxon>
    </lineage>
</organism>
<dbReference type="GO" id="GO:0003677">
    <property type="term" value="F:DNA binding"/>
    <property type="evidence" value="ECO:0007669"/>
    <property type="project" value="UniProtKB-KW"/>
</dbReference>
<evidence type="ECO:0000256" key="8">
    <source>
        <dbReference type="ARBA" id="ARBA00023235"/>
    </source>
</evidence>
<name>A0A0D3IMH4_EMIH1</name>
<dbReference type="KEGG" id="ehx:EMIHUDRAFT_52545"/>
<dbReference type="NCBIfam" id="TIGR00614">
    <property type="entry name" value="recQ_fam"/>
    <property type="match status" value="1"/>
</dbReference>
<feature type="domain" description="Helicase C-terminal" evidence="14">
    <location>
        <begin position="257"/>
        <end position="408"/>
    </location>
</feature>
<dbReference type="RefSeq" id="XP_005764888.1">
    <property type="nucleotide sequence ID" value="XM_005764831.1"/>
</dbReference>
<feature type="compositionally biased region" description="Basic residues" evidence="12">
    <location>
        <begin position="374"/>
        <end position="385"/>
    </location>
</feature>
<evidence type="ECO:0000256" key="12">
    <source>
        <dbReference type="SAM" id="MobiDB-lite"/>
    </source>
</evidence>
<dbReference type="InterPro" id="IPR011545">
    <property type="entry name" value="DEAD/DEAH_box_helicase_dom"/>
</dbReference>
<dbReference type="InterPro" id="IPR027417">
    <property type="entry name" value="P-loop_NTPase"/>
</dbReference>
<feature type="region of interest" description="Disordered" evidence="12">
    <location>
        <begin position="355"/>
        <end position="390"/>
    </location>
</feature>
<evidence type="ECO:0000256" key="4">
    <source>
        <dbReference type="ARBA" id="ARBA00022801"/>
    </source>
</evidence>
<evidence type="ECO:0000256" key="11">
    <source>
        <dbReference type="RuleBase" id="RU364117"/>
    </source>
</evidence>
<comment type="similarity">
    <text evidence="2 11">Belongs to the helicase family. RecQ subfamily.</text>
</comment>
<accession>A0A0D3IMH4</accession>
<dbReference type="InterPro" id="IPR004589">
    <property type="entry name" value="DNA_helicase_ATP-dep_RecQ"/>
</dbReference>
<dbReference type="PaxDb" id="2903-EOD12459"/>
<dbReference type="GO" id="GO:0005737">
    <property type="term" value="C:cytoplasm"/>
    <property type="evidence" value="ECO:0007669"/>
    <property type="project" value="TreeGrafter"/>
</dbReference>
<evidence type="ECO:0000256" key="9">
    <source>
        <dbReference type="ARBA" id="ARBA00023242"/>
    </source>
</evidence>
<dbReference type="Pfam" id="PF00271">
    <property type="entry name" value="Helicase_C"/>
    <property type="match status" value="1"/>
</dbReference>
<dbReference type="CDD" id="cd17920">
    <property type="entry name" value="DEXHc_RecQ"/>
    <property type="match status" value="1"/>
</dbReference>
<dbReference type="GO" id="GO:0005524">
    <property type="term" value="F:ATP binding"/>
    <property type="evidence" value="ECO:0007669"/>
    <property type="project" value="UniProtKB-KW"/>
</dbReference>
<comment type="catalytic activity">
    <reaction evidence="10 11">
        <text>Couples ATP hydrolysis with the unwinding of duplex DNA by translocating in the 3'-5' direction.</text>
        <dbReference type="EC" id="5.6.2.4"/>
    </reaction>
</comment>
<dbReference type="Gene3D" id="3.40.50.300">
    <property type="entry name" value="P-loop containing nucleotide triphosphate hydrolases"/>
    <property type="match status" value="2"/>
</dbReference>
<reference evidence="16" key="1">
    <citation type="journal article" date="2013" name="Nature">
        <title>Pan genome of the phytoplankton Emiliania underpins its global distribution.</title>
        <authorList>
            <person name="Read B.A."/>
            <person name="Kegel J."/>
            <person name="Klute M.J."/>
            <person name="Kuo A."/>
            <person name="Lefebvre S.C."/>
            <person name="Maumus F."/>
            <person name="Mayer C."/>
            <person name="Miller J."/>
            <person name="Monier A."/>
            <person name="Salamov A."/>
            <person name="Young J."/>
            <person name="Aguilar M."/>
            <person name="Claverie J.M."/>
            <person name="Frickenhaus S."/>
            <person name="Gonzalez K."/>
            <person name="Herman E.K."/>
            <person name="Lin Y.C."/>
            <person name="Napier J."/>
            <person name="Ogata H."/>
            <person name="Sarno A.F."/>
            <person name="Shmutz J."/>
            <person name="Schroeder D."/>
            <person name="de Vargas C."/>
            <person name="Verret F."/>
            <person name="von Dassow P."/>
            <person name="Valentin K."/>
            <person name="Van de Peer Y."/>
            <person name="Wheeler G."/>
            <person name="Dacks J.B."/>
            <person name="Delwiche C.F."/>
            <person name="Dyhrman S.T."/>
            <person name="Glockner G."/>
            <person name="John U."/>
            <person name="Richards T."/>
            <person name="Worden A.Z."/>
            <person name="Zhang X."/>
            <person name="Grigoriev I.V."/>
            <person name="Allen A.E."/>
            <person name="Bidle K."/>
            <person name="Borodovsky M."/>
            <person name="Bowler C."/>
            <person name="Brownlee C."/>
            <person name="Cock J.M."/>
            <person name="Elias M."/>
            <person name="Gladyshev V.N."/>
            <person name="Groth M."/>
            <person name="Guda C."/>
            <person name="Hadaegh A."/>
            <person name="Iglesias-Rodriguez M.D."/>
            <person name="Jenkins J."/>
            <person name="Jones B.M."/>
            <person name="Lawson T."/>
            <person name="Leese F."/>
            <person name="Lindquist E."/>
            <person name="Lobanov A."/>
            <person name="Lomsadze A."/>
            <person name="Malik S.B."/>
            <person name="Marsh M.E."/>
            <person name="Mackinder L."/>
            <person name="Mock T."/>
            <person name="Mueller-Roeber B."/>
            <person name="Pagarete A."/>
            <person name="Parker M."/>
            <person name="Probert I."/>
            <person name="Quesneville H."/>
            <person name="Raines C."/>
            <person name="Rensing S.A."/>
            <person name="Riano-Pachon D.M."/>
            <person name="Richier S."/>
            <person name="Rokitta S."/>
            <person name="Shiraiwa Y."/>
            <person name="Soanes D.M."/>
            <person name="van der Giezen M."/>
            <person name="Wahlund T.M."/>
            <person name="Williams B."/>
            <person name="Wilson W."/>
            <person name="Wolfe G."/>
            <person name="Wurch L.L."/>
        </authorList>
    </citation>
    <scope>NUCLEOTIDE SEQUENCE</scope>
</reference>
<sequence length="413" mass="45581">RPTVANRASTRTEAMEGAIGSEDRLVEAARRIFGHRSFRPMQRRVIEAAMRGEDVFVLLPTGGGKSLCFQLPAVLSRGVTVVVSPLLALIQDQVTALCQMQGEDAAFAGVPTTYLGTGAPEGHSAAVYADLRRLPRPLTKLLYVTPEMLLHNETVRELLSGLVRRSPPQLARIVVDEAHCVSQWGHDFRKDYTRLGTLRTLWRAVPVTALTATATAACLADVRKLLKMKSSHVFRTSFNRPNLSYSVVAKASGHDRSIAQLLAYIRHWPRGTSGLVYCLSRQETEEVCAALLEEGVSVAFYHAGMTPKQRQTVQRQWPVGGGVSLVCATIAMGMGIDKGDVRYVAHFTMPKSLEGYYQESTRPRPSPPPPPSPHPHHTPNLKKKRAREDALSVKQYCEEARCRRAALLSHFGE</sequence>
<keyword evidence="5 11" id="KW-0347">Helicase</keyword>
<evidence type="ECO:0000256" key="2">
    <source>
        <dbReference type="ARBA" id="ARBA00005446"/>
    </source>
</evidence>
<keyword evidence="9 11" id="KW-0539">Nucleus</keyword>
<dbReference type="STRING" id="2903.R1DUQ2"/>
<dbReference type="GO" id="GO:0005694">
    <property type="term" value="C:chromosome"/>
    <property type="evidence" value="ECO:0007669"/>
    <property type="project" value="TreeGrafter"/>
</dbReference>
<feature type="compositionally biased region" description="Pro residues" evidence="12">
    <location>
        <begin position="364"/>
        <end position="373"/>
    </location>
</feature>
<dbReference type="Gene3D" id="1.10.10.10">
    <property type="entry name" value="Winged helix-like DNA-binding domain superfamily/Winged helix DNA-binding domain"/>
    <property type="match status" value="1"/>
</dbReference>
<evidence type="ECO:0000313" key="16">
    <source>
        <dbReference type="Proteomes" id="UP000013827"/>
    </source>
</evidence>
<evidence type="ECO:0000256" key="3">
    <source>
        <dbReference type="ARBA" id="ARBA00022741"/>
    </source>
</evidence>
<dbReference type="InterPro" id="IPR032284">
    <property type="entry name" value="RecQ_Zn-bd"/>
</dbReference>
<dbReference type="HOGENOM" id="CLU_001103_9_6_1"/>
<dbReference type="InterPro" id="IPR036388">
    <property type="entry name" value="WH-like_DNA-bd_sf"/>
</dbReference>
<evidence type="ECO:0000256" key="7">
    <source>
        <dbReference type="ARBA" id="ARBA00023125"/>
    </source>
</evidence>
<dbReference type="GeneID" id="17258609"/>
<evidence type="ECO:0000313" key="15">
    <source>
        <dbReference type="EnsemblProtists" id="EOD12459"/>
    </source>
</evidence>
<evidence type="ECO:0000256" key="6">
    <source>
        <dbReference type="ARBA" id="ARBA00022840"/>
    </source>
</evidence>
<dbReference type="Pfam" id="PF00270">
    <property type="entry name" value="DEAD"/>
    <property type="match status" value="1"/>
</dbReference>
<protein>
    <recommendedName>
        <fullName evidence="11">ATP-dependent DNA helicase</fullName>
        <ecNumber evidence="11">5.6.2.4</ecNumber>
    </recommendedName>
</protein>
<keyword evidence="3 11" id="KW-0547">Nucleotide-binding</keyword>
<dbReference type="InterPro" id="IPR001650">
    <property type="entry name" value="Helicase_C-like"/>
</dbReference>
<dbReference type="GO" id="GO:0009378">
    <property type="term" value="F:four-way junction helicase activity"/>
    <property type="evidence" value="ECO:0007669"/>
    <property type="project" value="TreeGrafter"/>
</dbReference>
<dbReference type="PANTHER" id="PTHR13710:SF153">
    <property type="entry name" value="RECQ-LIKE DNA HELICASE BLM"/>
    <property type="match status" value="1"/>
</dbReference>
<keyword evidence="16" id="KW-1185">Reference proteome</keyword>
<keyword evidence="8" id="KW-0413">Isomerase</keyword>
<keyword evidence="6 11" id="KW-0067">ATP-binding</keyword>
<dbReference type="Pfam" id="PF16124">
    <property type="entry name" value="RecQ_Zn_bind"/>
    <property type="match status" value="1"/>
</dbReference>
<evidence type="ECO:0000259" key="14">
    <source>
        <dbReference type="PROSITE" id="PS51194"/>
    </source>
</evidence>
<dbReference type="PROSITE" id="PS51194">
    <property type="entry name" value="HELICASE_CTER"/>
    <property type="match status" value="1"/>
</dbReference>
<evidence type="ECO:0000259" key="13">
    <source>
        <dbReference type="PROSITE" id="PS51192"/>
    </source>
</evidence>
<dbReference type="eggNOG" id="KOG0351">
    <property type="taxonomic scope" value="Eukaryota"/>
</dbReference>
<dbReference type="OMA" id="CYEIPAY"/>
<dbReference type="EnsemblProtists" id="EOD12459">
    <property type="protein sequence ID" value="EOD12459"/>
    <property type="gene ID" value="EMIHUDRAFT_52545"/>
</dbReference>
<dbReference type="GO" id="GO:0005634">
    <property type="term" value="C:nucleus"/>
    <property type="evidence" value="ECO:0007669"/>
    <property type="project" value="UniProtKB-SubCell"/>
</dbReference>
<dbReference type="SMART" id="SM00490">
    <property type="entry name" value="HELICc"/>
    <property type="match status" value="1"/>
</dbReference>
<feature type="domain" description="Helicase ATP-binding" evidence="13">
    <location>
        <begin position="46"/>
        <end position="232"/>
    </location>
</feature>